<evidence type="ECO:0000259" key="2">
    <source>
        <dbReference type="Pfam" id="PF16344"/>
    </source>
</evidence>
<dbReference type="Gene3D" id="3.55.50.30">
    <property type="match status" value="1"/>
</dbReference>
<dbReference type="Pfam" id="PF04773">
    <property type="entry name" value="FecR"/>
    <property type="match status" value="1"/>
</dbReference>
<dbReference type="GO" id="GO:0016989">
    <property type="term" value="F:sigma factor antagonist activity"/>
    <property type="evidence" value="ECO:0007669"/>
    <property type="project" value="TreeGrafter"/>
</dbReference>
<dbReference type="Pfam" id="PF16344">
    <property type="entry name" value="FecR_C"/>
    <property type="match status" value="1"/>
</dbReference>
<dbReference type="PANTHER" id="PTHR30273">
    <property type="entry name" value="PERIPLASMIC SIGNAL SENSOR AND SIGMA FACTOR ACTIVATOR FECR-RELATED"/>
    <property type="match status" value="1"/>
</dbReference>
<dbReference type="Gene3D" id="2.60.120.1440">
    <property type="match status" value="1"/>
</dbReference>
<name>A0A847R9N4_9BACT</name>
<dbReference type="AlphaFoldDB" id="A0A847R9N4"/>
<comment type="caution">
    <text evidence="3">The sequence shown here is derived from an EMBL/GenBank/DDBJ whole genome shotgun (WGS) entry which is preliminary data.</text>
</comment>
<evidence type="ECO:0000259" key="1">
    <source>
        <dbReference type="Pfam" id="PF04773"/>
    </source>
</evidence>
<proteinExistence type="predicted"/>
<sequence>MQQQPVDKTLIRIYINDRCTQEQLAMIQQYLRHPAYEESLQEWLLQDWQQVSGETYAPETDADKKYEEYLALVKPSTPVKQLPRVRWWKIAAAAAFAGIILLTGRHWQQNQQQRALREQQWVQLHNEAGKRISIILPDSSQVYLDAASSLRYNKNYSVTNRKIILEGEAYFIVKHGGRHPFSVQTNNLTTVDIGTAFNVRYRNTEPSIKVAVAEGAVNVIDQEQPAAGNIASLTQRQLLVFDTGTHQATVHTLSDTERIGAWRHGILAFRKQSLKEVAAELERYYGISIRFARPELADGIITTTLHQATAGEALDIVAMTAGVTIKKSGQTVLIQ</sequence>
<reference evidence="3 4" key="1">
    <citation type="submission" date="2020-04" db="EMBL/GenBank/DDBJ databases">
        <authorList>
            <person name="Yin C."/>
        </authorList>
    </citation>
    <scope>NUCLEOTIDE SEQUENCE [LARGE SCALE GENOMIC DNA]</scope>
    <source>
        <strain evidence="3 4">Ae27</strain>
    </source>
</reference>
<dbReference type="InterPro" id="IPR012373">
    <property type="entry name" value="Ferrdict_sens_TM"/>
</dbReference>
<dbReference type="Proteomes" id="UP000570474">
    <property type="component" value="Unassembled WGS sequence"/>
</dbReference>
<evidence type="ECO:0000313" key="4">
    <source>
        <dbReference type="Proteomes" id="UP000570474"/>
    </source>
</evidence>
<organism evidence="3 4">
    <name type="scientific">Chitinophaga varians</name>
    <dbReference type="NCBI Taxonomy" id="2202339"/>
    <lineage>
        <taxon>Bacteria</taxon>
        <taxon>Pseudomonadati</taxon>
        <taxon>Bacteroidota</taxon>
        <taxon>Chitinophagia</taxon>
        <taxon>Chitinophagales</taxon>
        <taxon>Chitinophagaceae</taxon>
        <taxon>Chitinophaga</taxon>
    </lineage>
</organism>
<dbReference type="PIRSF" id="PIRSF018266">
    <property type="entry name" value="FecR"/>
    <property type="match status" value="1"/>
</dbReference>
<protein>
    <submittedName>
        <fullName evidence="3">DUF4974 domain-containing protein</fullName>
    </submittedName>
</protein>
<dbReference type="PANTHER" id="PTHR30273:SF2">
    <property type="entry name" value="PROTEIN FECR"/>
    <property type="match status" value="1"/>
</dbReference>
<dbReference type="RefSeq" id="WP_168869785.1">
    <property type="nucleotide sequence ID" value="NZ_JABAIA010000001.1"/>
</dbReference>
<dbReference type="EMBL" id="JABAIA010000001">
    <property type="protein sequence ID" value="NLR63799.1"/>
    <property type="molecule type" value="Genomic_DNA"/>
</dbReference>
<evidence type="ECO:0000313" key="3">
    <source>
        <dbReference type="EMBL" id="NLR63799.1"/>
    </source>
</evidence>
<feature type="domain" description="Protein FecR C-terminal" evidence="2">
    <location>
        <begin position="267"/>
        <end position="334"/>
    </location>
</feature>
<keyword evidence="4" id="KW-1185">Reference proteome</keyword>
<gene>
    <name evidence="3" type="ORF">HGH92_05745</name>
</gene>
<dbReference type="InterPro" id="IPR032508">
    <property type="entry name" value="FecR_C"/>
</dbReference>
<accession>A0A847R9N4</accession>
<dbReference type="InterPro" id="IPR006860">
    <property type="entry name" value="FecR"/>
</dbReference>
<feature type="domain" description="FecR protein" evidence="1">
    <location>
        <begin position="127"/>
        <end position="218"/>
    </location>
</feature>